<dbReference type="Pfam" id="PF02782">
    <property type="entry name" value="FGGY_C"/>
    <property type="match status" value="1"/>
</dbReference>
<dbReference type="AlphaFoldDB" id="A0A0C9UCF7"/>
<feature type="non-terminal residue" evidence="4">
    <location>
        <position position="1"/>
    </location>
</feature>
<gene>
    <name evidence="4" type="ORF">M422DRAFT_184540</name>
</gene>
<feature type="domain" description="Carbohydrate kinase FGGY C-terminal" evidence="3">
    <location>
        <begin position="2"/>
        <end position="198"/>
    </location>
</feature>
<dbReference type="GO" id="GO:0019150">
    <property type="term" value="F:D-ribulokinase activity"/>
    <property type="evidence" value="ECO:0007669"/>
    <property type="project" value="TreeGrafter"/>
</dbReference>
<proteinExistence type="predicted"/>
<dbReference type="SUPFAM" id="SSF53067">
    <property type="entry name" value="Actin-like ATPase domain"/>
    <property type="match status" value="1"/>
</dbReference>
<dbReference type="PANTHER" id="PTHR43435:SF4">
    <property type="entry name" value="FGGY CARBOHYDRATE KINASE DOMAIN-CONTAINING PROTEIN"/>
    <property type="match status" value="1"/>
</dbReference>
<dbReference type="OrthoDB" id="203824at2759"/>
<dbReference type="HOGENOM" id="CLU_009281_10_0_1"/>
<evidence type="ECO:0000313" key="5">
    <source>
        <dbReference type="Proteomes" id="UP000054279"/>
    </source>
</evidence>
<evidence type="ECO:0000313" key="4">
    <source>
        <dbReference type="EMBL" id="KIJ32344.1"/>
    </source>
</evidence>
<organism evidence="4 5">
    <name type="scientific">Sphaerobolus stellatus (strain SS14)</name>
    <dbReference type="NCBI Taxonomy" id="990650"/>
    <lineage>
        <taxon>Eukaryota</taxon>
        <taxon>Fungi</taxon>
        <taxon>Dikarya</taxon>
        <taxon>Basidiomycota</taxon>
        <taxon>Agaricomycotina</taxon>
        <taxon>Agaricomycetes</taxon>
        <taxon>Phallomycetidae</taxon>
        <taxon>Geastrales</taxon>
        <taxon>Sphaerobolaceae</taxon>
        <taxon>Sphaerobolus</taxon>
    </lineage>
</organism>
<dbReference type="GO" id="GO:0005737">
    <property type="term" value="C:cytoplasm"/>
    <property type="evidence" value="ECO:0007669"/>
    <property type="project" value="TreeGrafter"/>
</dbReference>
<dbReference type="Proteomes" id="UP000054279">
    <property type="component" value="Unassembled WGS sequence"/>
</dbReference>
<protein>
    <recommendedName>
        <fullName evidence="3">Carbohydrate kinase FGGY C-terminal domain-containing protein</fullName>
    </recommendedName>
</protein>
<evidence type="ECO:0000256" key="1">
    <source>
        <dbReference type="ARBA" id="ARBA00022679"/>
    </source>
</evidence>
<dbReference type="GO" id="GO:0019321">
    <property type="term" value="P:pentose metabolic process"/>
    <property type="evidence" value="ECO:0007669"/>
    <property type="project" value="TreeGrafter"/>
</dbReference>
<dbReference type="EMBL" id="KN837228">
    <property type="protein sequence ID" value="KIJ32344.1"/>
    <property type="molecule type" value="Genomic_DNA"/>
</dbReference>
<keyword evidence="2" id="KW-0418">Kinase</keyword>
<name>A0A0C9UCF7_SPHS4</name>
<dbReference type="InterPro" id="IPR043129">
    <property type="entry name" value="ATPase_NBD"/>
</dbReference>
<keyword evidence="1" id="KW-0808">Transferase</keyword>
<keyword evidence="5" id="KW-1185">Reference proteome</keyword>
<accession>A0A0C9UCF7</accession>
<reference evidence="4 5" key="1">
    <citation type="submission" date="2014-06" db="EMBL/GenBank/DDBJ databases">
        <title>Evolutionary Origins and Diversification of the Mycorrhizal Mutualists.</title>
        <authorList>
            <consortium name="DOE Joint Genome Institute"/>
            <consortium name="Mycorrhizal Genomics Consortium"/>
            <person name="Kohler A."/>
            <person name="Kuo A."/>
            <person name="Nagy L.G."/>
            <person name="Floudas D."/>
            <person name="Copeland A."/>
            <person name="Barry K.W."/>
            <person name="Cichocki N."/>
            <person name="Veneault-Fourrey C."/>
            <person name="LaButti K."/>
            <person name="Lindquist E.A."/>
            <person name="Lipzen A."/>
            <person name="Lundell T."/>
            <person name="Morin E."/>
            <person name="Murat C."/>
            <person name="Riley R."/>
            <person name="Ohm R."/>
            <person name="Sun H."/>
            <person name="Tunlid A."/>
            <person name="Henrissat B."/>
            <person name="Grigoriev I.V."/>
            <person name="Hibbett D.S."/>
            <person name="Martin F."/>
        </authorList>
    </citation>
    <scope>NUCLEOTIDE SEQUENCE [LARGE SCALE GENOMIC DNA]</scope>
    <source>
        <strain evidence="4 5">SS14</strain>
    </source>
</reference>
<evidence type="ECO:0000259" key="3">
    <source>
        <dbReference type="Pfam" id="PF02782"/>
    </source>
</evidence>
<sequence>TPKGHFVPGVWGPYQNAIFSGWWMNEGGQSSTGQLIDFVISTHPAQETLEKTASERGISTFEILEEELERLRQQEGVPSLTELTKHIHFYPDLHGNRSPIADPKMTGSITGLTLDDSISDLAKKFNVTLEAIALQTKHILDEMNVHGHDVRGIYMSGSQAKNIALMQLIADVCGIPVILPHSPSAAVVLGSAMLGRFAAEASALGQKPSDEEQRHRLWNIMVDMTQPGQLVKPSATARQKKLLEVKYKIFRETIEIQKRWRKEVEDALRED</sequence>
<dbReference type="Gene3D" id="3.30.420.40">
    <property type="match status" value="1"/>
</dbReference>
<dbReference type="PANTHER" id="PTHR43435">
    <property type="entry name" value="RIBULOKINASE"/>
    <property type="match status" value="1"/>
</dbReference>
<dbReference type="InterPro" id="IPR018485">
    <property type="entry name" value="FGGY_C"/>
</dbReference>
<evidence type="ECO:0000256" key="2">
    <source>
        <dbReference type="ARBA" id="ARBA00022777"/>
    </source>
</evidence>